<organism evidence="2 3">
    <name type="scientific">Neolewinella agarilytica</name>
    <dbReference type="NCBI Taxonomy" id="478744"/>
    <lineage>
        <taxon>Bacteria</taxon>
        <taxon>Pseudomonadati</taxon>
        <taxon>Bacteroidota</taxon>
        <taxon>Saprospiria</taxon>
        <taxon>Saprospirales</taxon>
        <taxon>Lewinellaceae</taxon>
        <taxon>Neolewinella</taxon>
    </lineage>
</organism>
<evidence type="ECO:0000313" key="3">
    <source>
        <dbReference type="Proteomes" id="UP000199021"/>
    </source>
</evidence>
<proteinExistence type="predicted"/>
<name>A0A1H9LYV3_9BACT</name>
<keyword evidence="3" id="KW-1185">Reference proteome</keyword>
<accession>A0A1H9LYV3</accession>
<gene>
    <name evidence="2" type="ORF">SAMN05444359_12643</name>
</gene>
<reference evidence="3" key="1">
    <citation type="submission" date="2016-10" db="EMBL/GenBank/DDBJ databases">
        <authorList>
            <person name="Varghese N."/>
            <person name="Submissions S."/>
        </authorList>
    </citation>
    <scope>NUCLEOTIDE SEQUENCE [LARGE SCALE GENOMIC DNA]</scope>
    <source>
        <strain evidence="3">DSM 24740</strain>
    </source>
</reference>
<sequence>MLVIHPAKSYILMEELFDQHNKSLSCGQRLKGAHLETMKVLVRLLKMETGHYQSCKRPGPQGDLIRSIRTNNVQLAKMLRRCERTVRNLIKRLSAAGFLKKIFHGSNASFEIQLNTDLLYLQETTARDAGNVVSIFRNPLPALRPQAAAMRQNLPDTLSPSVTRQGTNQLNELSGTASSDTNANAFAPADADQQQPGTEQATEPDTGTGYHPSSDNPATNPPDTLPSKKVPRKKVPAATRPDTMEELTSELTAPQRKQLDRLLDTVWDHAMSELDQFQPGYLTPDEEERGRIALAEFFVYGNPNTWKAAALEFVNRIDLVGGWLERRFLAGKKAFVPIPSVWFDVRNPNGFRRSKSWHKTQQHQLKKAAINQEIGRCLKIYWRANDSKTGDVDETLRVIRQRLQKKGGPALFQLFKDKLSTQATINAVAS</sequence>
<feature type="compositionally biased region" description="Polar residues" evidence="1">
    <location>
        <begin position="171"/>
        <end position="181"/>
    </location>
</feature>
<feature type="compositionally biased region" description="Polar residues" evidence="1">
    <location>
        <begin position="197"/>
        <end position="218"/>
    </location>
</feature>
<evidence type="ECO:0000313" key="2">
    <source>
        <dbReference type="EMBL" id="SER16590.1"/>
    </source>
</evidence>
<dbReference type="Proteomes" id="UP000199021">
    <property type="component" value="Unassembled WGS sequence"/>
</dbReference>
<evidence type="ECO:0000256" key="1">
    <source>
        <dbReference type="SAM" id="MobiDB-lite"/>
    </source>
</evidence>
<dbReference type="RefSeq" id="WP_090171921.1">
    <property type="nucleotide sequence ID" value="NZ_FOFB01000026.1"/>
</dbReference>
<dbReference type="STRING" id="478744.SAMN05444359_12643"/>
<feature type="compositionally biased region" description="Low complexity" evidence="1">
    <location>
        <begin position="182"/>
        <end position="196"/>
    </location>
</feature>
<feature type="region of interest" description="Disordered" evidence="1">
    <location>
        <begin position="171"/>
        <end position="249"/>
    </location>
</feature>
<dbReference type="AlphaFoldDB" id="A0A1H9LYV3"/>
<dbReference type="OrthoDB" id="1158125at2"/>
<protein>
    <submittedName>
        <fullName evidence="2">Uncharacterized protein</fullName>
    </submittedName>
</protein>
<dbReference type="InParanoid" id="A0A1H9LYV3"/>
<dbReference type="EMBL" id="FOFB01000026">
    <property type="protein sequence ID" value="SER16590.1"/>
    <property type="molecule type" value="Genomic_DNA"/>
</dbReference>